<reference evidence="9 10" key="1">
    <citation type="journal article" date="2019" name="Sci. Data">
        <title>Hybrid genome assembly and annotation of Danionella translucida.</title>
        <authorList>
            <person name="Kadobianskyi M."/>
            <person name="Schulze L."/>
            <person name="Schuelke M."/>
            <person name="Judkewitz B."/>
        </authorList>
    </citation>
    <scope>NUCLEOTIDE SEQUENCE [LARGE SCALE GENOMIC DNA]</scope>
    <source>
        <strain evidence="9 10">Bolton</strain>
    </source>
</reference>
<dbReference type="GO" id="GO:0043005">
    <property type="term" value="C:neuron projection"/>
    <property type="evidence" value="ECO:0007669"/>
    <property type="project" value="TreeGrafter"/>
</dbReference>
<feature type="compositionally biased region" description="Polar residues" evidence="5">
    <location>
        <begin position="527"/>
        <end position="536"/>
    </location>
</feature>
<feature type="chain" id="PRO_5022027738" description="Ig-like domain-containing protein" evidence="7">
    <location>
        <begin position="37"/>
        <end position="536"/>
    </location>
</feature>
<feature type="region of interest" description="Disordered" evidence="5">
    <location>
        <begin position="512"/>
        <end position="536"/>
    </location>
</feature>
<evidence type="ECO:0000256" key="1">
    <source>
        <dbReference type="ARBA" id="ARBA00022729"/>
    </source>
</evidence>
<dbReference type="InterPro" id="IPR051170">
    <property type="entry name" value="Neural/epithelial_adhesion"/>
</dbReference>
<keyword evidence="6" id="KW-0812">Transmembrane</keyword>
<comment type="caution">
    <text evidence="9">The sequence shown here is derived from an EMBL/GenBank/DDBJ whole genome shotgun (WGS) entry which is preliminary data.</text>
</comment>
<keyword evidence="10" id="KW-1185">Reference proteome</keyword>
<evidence type="ECO:0000256" key="7">
    <source>
        <dbReference type="SAM" id="SignalP"/>
    </source>
</evidence>
<dbReference type="Gene3D" id="2.60.40.10">
    <property type="entry name" value="Immunoglobulins"/>
    <property type="match status" value="4"/>
</dbReference>
<evidence type="ECO:0000259" key="8">
    <source>
        <dbReference type="PROSITE" id="PS50835"/>
    </source>
</evidence>
<evidence type="ECO:0000256" key="6">
    <source>
        <dbReference type="SAM" id="Phobius"/>
    </source>
</evidence>
<dbReference type="InterPro" id="IPR003598">
    <property type="entry name" value="Ig_sub2"/>
</dbReference>
<dbReference type="InterPro" id="IPR013783">
    <property type="entry name" value="Ig-like_fold"/>
</dbReference>
<protein>
    <recommendedName>
        <fullName evidence="8">Ig-like domain-containing protein</fullName>
    </recommendedName>
</protein>
<dbReference type="PROSITE" id="PS50835">
    <property type="entry name" value="IG_LIKE"/>
    <property type="match status" value="3"/>
</dbReference>
<gene>
    <name evidence="9" type="ORF">DNTS_035294</name>
</gene>
<dbReference type="InterPro" id="IPR013151">
    <property type="entry name" value="Immunoglobulin_dom"/>
</dbReference>
<evidence type="ECO:0000313" key="10">
    <source>
        <dbReference type="Proteomes" id="UP000316079"/>
    </source>
</evidence>
<proteinExistence type="predicted"/>
<dbReference type="InterPro" id="IPR003599">
    <property type="entry name" value="Ig_sub"/>
</dbReference>
<evidence type="ECO:0000313" key="9">
    <source>
        <dbReference type="EMBL" id="TRY87464.1"/>
    </source>
</evidence>
<dbReference type="Proteomes" id="UP000316079">
    <property type="component" value="Unassembled WGS sequence"/>
</dbReference>
<keyword evidence="3" id="KW-1015">Disulfide bond</keyword>
<dbReference type="PANTHER" id="PTHR12231">
    <property type="entry name" value="CTX-RELATED TYPE I TRANSMEMBRANE PROTEIN"/>
    <property type="match status" value="1"/>
</dbReference>
<dbReference type="SMART" id="SM00409">
    <property type="entry name" value="IG"/>
    <property type="match status" value="3"/>
</dbReference>
<feature type="transmembrane region" description="Helical" evidence="6">
    <location>
        <begin position="430"/>
        <end position="452"/>
    </location>
</feature>
<keyword evidence="6" id="KW-1133">Transmembrane helix</keyword>
<dbReference type="STRING" id="623744.A0A553QC04"/>
<sequence>MCLKTAKQIWNLMGHRGNSTMLISVVFLALLQILTHQPVSSVQVQHNVIAEKGENATLQCLDKPDNSSSLVFYRWMKNAVVVATQNPTEPAVHLSISHNGSLRITGLLNLDAGVYECQSQGKDGSLWNTLSNVQLEIADGPTDVRVEVAPAFRLKNGTLYVEQGSDVNFSCFSESQPSQILTWLVYDSALDNQERASGNNSYLGFFIYNIQPMDQGTYTCSSQNPLSMRSLKKSQELLVYYAPERHPECSWEVTREQSSVLFTCTWFGGYPVPTLSWRVQEESVIAKDAVINFTSQEAERLEVRVNRSLLHNKDEVMCTGRHALGVERFCSFTLRHPLVTALEDTSITLSCTETNSLPPAKTYWKKHDDVIINNSLKYIVSDNRPTFTLTIVNVTKADEGVFFCYSENPLGARELEVYLNVKTSAENGGAVVGIFVSILVMMIGIVVGVTVYTKRDRICIVTEDYHFISHLEDRGDILSLVDSDEEEIFSDSIPRLPPPANGHATTLVEIHRIPSSDHEDNAGGAEQTDQTQPADP</sequence>
<dbReference type="SUPFAM" id="SSF48726">
    <property type="entry name" value="Immunoglobulin"/>
    <property type="match status" value="3"/>
</dbReference>
<dbReference type="EMBL" id="SRMA01026123">
    <property type="protein sequence ID" value="TRY87464.1"/>
    <property type="molecule type" value="Genomic_DNA"/>
</dbReference>
<evidence type="ECO:0000256" key="5">
    <source>
        <dbReference type="SAM" id="MobiDB-lite"/>
    </source>
</evidence>
<evidence type="ECO:0000256" key="2">
    <source>
        <dbReference type="ARBA" id="ARBA00022737"/>
    </source>
</evidence>
<dbReference type="PANTHER" id="PTHR12231:SF222">
    <property type="entry name" value="V-SET AND IMMUNOGLOBULIN DOMAIN-CONTAINING PROTEIN 10"/>
    <property type="match status" value="1"/>
</dbReference>
<keyword evidence="4" id="KW-0393">Immunoglobulin domain</keyword>
<evidence type="ECO:0000256" key="3">
    <source>
        <dbReference type="ARBA" id="ARBA00023157"/>
    </source>
</evidence>
<organism evidence="9 10">
    <name type="scientific">Danionella cerebrum</name>
    <dbReference type="NCBI Taxonomy" id="2873325"/>
    <lineage>
        <taxon>Eukaryota</taxon>
        <taxon>Metazoa</taxon>
        <taxon>Chordata</taxon>
        <taxon>Craniata</taxon>
        <taxon>Vertebrata</taxon>
        <taxon>Euteleostomi</taxon>
        <taxon>Actinopterygii</taxon>
        <taxon>Neopterygii</taxon>
        <taxon>Teleostei</taxon>
        <taxon>Ostariophysi</taxon>
        <taxon>Cypriniformes</taxon>
        <taxon>Danionidae</taxon>
        <taxon>Danioninae</taxon>
        <taxon>Danionella</taxon>
    </lineage>
</organism>
<dbReference type="Pfam" id="PF00047">
    <property type="entry name" value="ig"/>
    <property type="match status" value="2"/>
</dbReference>
<feature type="compositionally biased region" description="Basic and acidic residues" evidence="5">
    <location>
        <begin position="512"/>
        <end position="521"/>
    </location>
</feature>
<dbReference type="SMART" id="SM00408">
    <property type="entry name" value="IGc2"/>
    <property type="match status" value="3"/>
</dbReference>
<dbReference type="AlphaFoldDB" id="A0A553QC04"/>
<feature type="domain" description="Ig-like" evidence="8">
    <location>
        <begin position="343"/>
        <end position="420"/>
    </location>
</feature>
<feature type="domain" description="Ig-like" evidence="8">
    <location>
        <begin position="150"/>
        <end position="238"/>
    </location>
</feature>
<keyword evidence="2" id="KW-0677">Repeat</keyword>
<dbReference type="InterPro" id="IPR036179">
    <property type="entry name" value="Ig-like_dom_sf"/>
</dbReference>
<feature type="domain" description="Ig-like" evidence="8">
    <location>
        <begin position="38"/>
        <end position="134"/>
    </location>
</feature>
<keyword evidence="1 7" id="KW-0732">Signal</keyword>
<name>A0A553QC04_9TELE</name>
<feature type="signal peptide" evidence="7">
    <location>
        <begin position="1"/>
        <end position="36"/>
    </location>
</feature>
<dbReference type="OrthoDB" id="9043395at2759"/>
<keyword evidence="6" id="KW-0472">Membrane</keyword>
<evidence type="ECO:0000256" key="4">
    <source>
        <dbReference type="ARBA" id="ARBA00023319"/>
    </source>
</evidence>
<accession>A0A553QC04</accession>
<dbReference type="InterPro" id="IPR007110">
    <property type="entry name" value="Ig-like_dom"/>
</dbReference>